<dbReference type="SUPFAM" id="SSF53271">
    <property type="entry name" value="PRTase-like"/>
    <property type="match status" value="1"/>
</dbReference>
<sequence>MYKKFISFLQKIENNIFPGRCAACHQTGPAICPACRAKIKSLPIICPLCGQKESPLGIICSKCDNPYSFDGLIAYGSYEDSNLKAALHALKYQGAKEIGYLLGKMLGRRLLATWRHHRGDTPILIPLPLHPRRLRERDYNQALLLTEGIATITKWPIQSVGLNRTRYQVPSARLGYRNRQQHDKIFAYKGDDLSNHIVILIDDVITTGETASAAALALKDGGTKTVIVATMARAS</sequence>
<dbReference type="Gene3D" id="3.40.50.2020">
    <property type="match status" value="1"/>
</dbReference>
<comment type="caution">
    <text evidence="2">The sequence shown here is derived from an EMBL/GenBank/DDBJ whole genome shotgun (WGS) entry which is preliminary data.</text>
</comment>
<dbReference type="CDD" id="cd06223">
    <property type="entry name" value="PRTases_typeI"/>
    <property type="match status" value="1"/>
</dbReference>
<dbReference type="InterPro" id="IPR051910">
    <property type="entry name" value="ComF/GntX_DNA_util-trans"/>
</dbReference>
<dbReference type="InterPro" id="IPR029057">
    <property type="entry name" value="PRTase-like"/>
</dbReference>
<comment type="similarity">
    <text evidence="1">Belongs to the ComF/GntX family.</text>
</comment>
<dbReference type="AlphaFoldDB" id="A0A2N2DYU8"/>
<reference evidence="2 3" key="1">
    <citation type="journal article" date="2017" name="ISME J.">
        <title>Potential for microbial H2 and metal transformations associated with novel bacteria and archaea in deep terrestrial subsurface sediments.</title>
        <authorList>
            <person name="Hernsdorf A.W."/>
            <person name="Amano Y."/>
            <person name="Miyakawa K."/>
            <person name="Ise K."/>
            <person name="Suzuki Y."/>
            <person name="Anantharaman K."/>
            <person name="Probst A."/>
            <person name="Burstein D."/>
            <person name="Thomas B.C."/>
            <person name="Banfield J.F."/>
        </authorList>
    </citation>
    <scope>NUCLEOTIDE SEQUENCE [LARGE SCALE GENOMIC DNA]</scope>
    <source>
        <strain evidence="2">HGW-Falkowbacteria-2</strain>
    </source>
</reference>
<dbReference type="InterPro" id="IPR000836">
    <property type="entry name" value="PRTase_dom"/>
</dbReference>
<dbReference type="Proteomes" id="UP000233325">
    <property type="component" value="Unassembled WGS sequence"/>
</dbReference>
<protein>
    <submittedName>
        <fullName evidence="2">Uncharacterized protein</fullName>
    </submittedName>
</protein>
<dbReference type="PANTHER" id="PTHR47505">
    <property type="entry name" value="DNA UTILIZATION PROTEIN YHGH"/>
    <property type="match status" value="1"/>
</dbReference>
<dbReference type="PANTHER" id="PTHR47505:SF1">
    <property type="entry name" value="DNA UTILIZATION PROTEIN YHGH"/>
    <property type="match status" value="1"/>
</dbReference>
<gene>
    <name evidence="2" type="ORF">CVU83_02815</name>
</gene>
<evidence type="ECO:0000313" key="2">
    <source>
        <dbReference type="EMBL" id="PKM87627.1"/>
    </source>
</evidence>
<evidence type="ECO:0000313" key="3">
    <source>
        <dbReference type="Proteomes" id="UP000233325"/>
    </source>
</evidence>
<name>A0A2N2DYU8_9BACT</name>
<accession>A0A2N2DYU8</accession>
<evidence type="ECO:0000256" key="1">
    <source>
        <dbReference type="ARBA" id="ARBA00008007"/>
    </source>
</evidence>
<proteinExistence type="inferred from homology"/>
<organism evidence="2 3">
    <name type="scientific">Candidatus Falkowbacteria bacterium HGW-Falkowbacteria-2</name>
    <dbReference type="NCBI Taxonomy" id="2013769"/>
    <lineage>
        <taxon>Bacteria</taxon>
        <taxon>Candidatus Falkowiibacteriota</taxon>
    </lineage>
</organism>
<dbReference type="EMBL" id="PHAH01000038">
    <property type="protein sequence ID" value="PKM87627.1"/>
    <property type="molecule type" value="Genomic_DNA"/>
</dbReference>